<evidence type="ECO:0000313" key="2">
    <source>
        <dbReference type="EMBL" id="CAG8809772.1"/>
    </source>
</evidence>
<feature type="compositionally biased region" description="Polar residues" evidence="1">
    <location>
        <begin position="145"/>
        <end position="157"/>
    </location>
</feature>
<accession>A0ABN7W019</accession>
<evidence type="ECO:0000313" key="3">
    <source>
        <dbReference type="Proteomes" id="UP000789901"/>
    </source>
</evidence>
<feature type="compositionally biased region" description="Polar residues" evidence="1">
    <location>
        <begin position="215"/>
        <end position="224"/>
    </location>
</feature>
<name>A0ABN7W019_GIGMA</name>
<sequence length="224" mass="24559">TTELTPSQPIQSTSSETIIDIDSTSTPLGSDKLNIETSQTIYNISTSTIEFKQEQTTTFYSVPPSSVQILDSRSAPVSPIISLTLFNISSTPPNISLLTGATDHWSSVAVNHNIEQSSSSSYTLLYPQLDTTYTAILNQVQTLNNNTDNQDLSSNHPTSDEESNSSDSETEIDDAAKALTQSSNSFIVTTEVLNQSIEDIKEKQPQYDTEMPIENNKTLQQIIE</sequence>
<proteinExistence type="predicted"/>
<organism evidence="2 3">
    <name type="scientific">Gigaspora margarita</name>
    <dbReference type="NCBI Taxonomy" id="4874"/>
    <lineage>
        <taxon>Eukaryota</taxon>
        <taxon>Fungi</taxon>
        <taxon>Fungi incertae sedis</taxon>
        <taxon>Mucoromycota</taxon>
        <taxon>Glomeromycotina</taxon>
        <taxon>Glomeromycetes</taxon>
        <taxon>Diversisporales</taxon>
        <taxon>Gigasporaceae</taxon>
        <taxon>Gigaspora</taxon>
    </lineage>
</organism>
<feature type="compositionally biased region" description="Acidic residues" evidence="1">
    <location>
        <begin position="160"/>
        <end position="172"/>
    </location>
</feature>
<feature type="region of interest" description="Disordered" evidence="1">
    <location>
        <begin position="145"/>
        <end position="172"/>
    </location>
</feature>
<reference evidence="2 3" key="1">
    <citation type="submission" date="2021-06" db="EMBL/GenBank/DDBJ databases">
        <authorList>
            <person name="Kallberg Y."/>
            <person name="Tangrot J."/>
            <person name="Rosling A."/>
        </authorList>
    </citation>
    <scope>NUCLEOTIDE SEQUENCE [LARGE SCALE GENOMIC DNA]</scope>
    <source>
        <strain evidence="2 3">120-4 pot B 10/14</strain>
    </source>
</reference>
<feature type="non-terminal residue" evidence="2">
    <location>
        <position position="224"/>
    </location>
</feature>
<comment type="caution">
    <text evidence="2">The sequence shown here is derived from an EMBL/GenBank/DDBJ whole genome shotgun (WGS) entry which is preliminary data.</text>
</comment>
<dbReference type="Proteomes" id="UP000789901">
    <property type="component" value="Unassembled WGS sequence"/>
</dbReference>
<feature type="non-terminal residue" evidence="2">
    <location>
        <position position="1"/>
    </location>
</feature>
<feature type="region of interest" description="Disordered" evidence="1">
    <location>
        <begin position="201"/>
        <end position="224"/>
    </location>
</feature>
<evidence type="ECO:0000256" key="1">
    <source>
        <dbReference type="SAM" id="MobiDB-lite"/>
    </source>
</evidence>
<protein>
    <submittedName>
        <fullName evidence="2">39543_t:CDS:1</fullName>
    </submittedName>
</protein>
<gene>
    <name evidence="2" type="ORF">GMARGA_LOCUS24963</name>
</gene>
<dbReference type="EMBL" id="CAJVQB010027017">
    <property type="protein sequence ID" value="CAG8809772.1"/>
    <property type="molecule type" value="Genomic_DNA"/>
</dbReference>
<keyword evidence="3" id="KW-1185">Reference proteome</keyword>